<sequence>MTRFWLWVQPALAVVLLAHIVYTLVAFAWPDFPGSFVSIQFVVDGAFVLPGLVISLAVNQAILMFRKPRVVTRTEAIMIGILVAIVAALIGTSFAEDAIVAGLFLWPVLILFAIAVTIVLGVTSARLARAASPQGTADDAEMDELFAGGED</sequence>
<keyword evidence="1" id="KW-0812">Transmembrane</keyword>
<reference evidence="2 3" key="1">
    <citation type="submission" date="2023-07" db="EMBL/GenBank/DDBJ databases">
        <title>Protaetiibacter sp. nov WY-16 isolated from soil.</title>
        <authorList>
            <person name="Liu B."/>
            <person name="Wan Y."/>
        </authorList>
    </citation>
    <scope>NUCLEOTIDE SEQUENCE [LARGE SCALE GENOMIC DNA]</scope>
    <source>
        <strain evidence="2 3">WY-16</strain>
    </source>
</reference>
<dbReference type="Proteomes" id="UP001241072">
    <property type="component" value="Unassembled WGS sequence"/>
</dbReference>
<organism evidence="2 3">
    <name type="scientific">Antiquaquibacter soli</name>
    <dbReference type="NCBI Taxonomy" id="3064523"/>
    <lineage>
        <taxon>Bacteria</taxon>
        <taxon>Bacillati</taxon>
        <taxon>Actinomycetota</taxon>
        <taxon>Actinomycetes</taxon>
        <taxon>Micrococcales</taxon>
        <taxon>Microbacteriaceae</taxon>
        <taxon>Antiquaquibacter</taxon>
    </lineage>
</organism>
<feature type="transmembrane region" description="Helical" evidence="1">
    <location>
        <begin position="41"/>
        <end position="65"/>
    </location>
</feature>
<evidence type="ECO:0000313" key="3">
    <source>
        <dbReference type="Proteomes" id="UP001241072"/>
    </source>
</evidence>
<proteinExistence type="predicted"/>
<evidence type="ECO:0000256" key="1">
    <source>
        <dbReference type="SAM" id="Phobius"/>
    </source>
</evidence>
<keyword evidence="1" id="KW-0472">Membrane</keyword>
<feature type="transmembrane region" description="Helical" evidence="1">
    <location>
        <begin position="7"/>
        <end position="29"/>
    </location>
</feature>
<feature type="transmembrane region" description="Helical" evidence="1">
    <location>
        <begin position="101"/>
        <end position="122"/>
    </location>
</feature>
<feature type="transmembrane region" description="Helical" evidence="1">
    <location>
        <begin position="77"/>
        <end position="95"/>
    </location>
</feature>
<keyword evidence="1" id="KW-1133">Transmembrane helix</keyword>
<keyword evidence="3" id="KW-1185">Reference proteome</keyword>
<evidence type="ECO:0000313" key="2">
    <source>
        <dbReference type="EMBL" id="MDO7882505.1"/>
    </source>
</evidence>
<gene>
    <name evidence="2" type="ORF">Q5716_09740</name>
</gene>
<name>A0ABT9BSX5_9MICO</name>
<accession>A0ABT9BSX5</accession>
<dbReference type="EMBL" id="JAUQUB010000001">
    <property type="protein sequence ID" value="MDO7882505.1"/>
    <property type="molecule type" value="Genomic_DNA"/>
</dbReference>
<protein>
    <submittedName>
        <fullName evidence="2">Uncharacterized protein</fullName>
    </submittedName>
</protein>
<dbReference type="RefSeq" id="WP_305002879.1">
    <property type="nucleotide sequence ID" value="NZ_JAUQUB010000001.1"/>
</dbReference>
<comment type="caution">
    <text evidence="2">The sequence shown here is derived from an EMBL/GenBank/DDBJ whole genome shotgun (WGS) entry which is preliminary data.</text>
</comment>